<reference evidence="6 7" key="1">
    <citation type="journal article" date="2022" name="Front. Microbiol.">
        <title>Commensal bacteria contribute to the growth of multidrug-resistant Avibacterium paragallinarum in chickens.</title>
        <authorList>
            <person name="Zhu J."/>
            <person name="Chen Y."/>
            <person name="Wu Y."/>
            <person name="Wang Y."/>
            <person name="Zhu K."/>
        </authorList>
    </citation>
    <scope>NUCLEOTIDE SEQUENCE [LARGE SCALE GENOMIC DNA]</scope>
    <source>
        <strain evidence="6 7">AV12</strain>
    </source>
</reference>
<evidence type="ECO:0000313" key="7">
    <source>
        <dbReference type="Proteomes" id="UP001352533"/>
    </source>
</evidence>
<keyword evidence="7" id="KW-1185">Reference proteome</keyword>
<dbReference type="EMBL" id="JAMDKS010000100">
    <property type="protein sequence ID" value="MEE6113820.1"/>
    <property type="molecule type" value="Genomic_DNA"/>
</dbReference>
<evidence type="ECO:0000256" key="2">
    <source>
        <dbReference type="ARBA" id="ARBA00022656"/>
    </source>
</evidence>
<dbReference type="RefSeq" id="WP_194752163.1">
    <property type="nucleotide sequence ID" value="NZ_JACEWB010000100.1"/>
</dbReference>
<protein>
    <submittedName>
        <fullName evidence="6">VENN motif pre-toxin domain-containing protein</fullName>
    </submittedName>
</protein>
<accession>A0ABU7QT85</accession>
<organism evidence="6 7">
    <name type="scientific">Avibacterium paragallinarum</name>
    <name type="common">Haemophilus gallinarum</name>
    <dbReference type="NCBI Taxonomy" id="728"/>
    <lineage>
        <taxon>Bacteria</taxon>
        <taxon>Pseudomonadati</taxon>
        <taxon>Pseudomonadota</taxon>
        <taxon>Gammaproteobacteria</taxon>
        <taxon>Pasteurellales</taxon>
        <taxon>Pasteurellaceae</taxon>
        <taxon>Avibacterium</taxon>
    </lineage>
</organism>
<keyword evidence="2" id="KW-0800">Toxin</keyword>
<keyword evidence="3" id="KW-1266">Target cell cytoplasm</keyword>
<evidence type="ECO:0000259" key="5">
    <source>
        <dbReference type="Pfam" id="PF04829"/>
    </source>
</evidence>
<evidence type="ECO:0000256" key="4">
    <source>
        <dbReference type="ARBA" id="ARBA00023026"/>
    </source>
</evidence>
<feature type="non-terminal residue" evidence="6">
    <location>
        <position position="70"/>
    </location>
</feature>
<name>A0ABU7QT85_AVIPA</name>
<feature type="non-terminal residue" evidence="6">
    <location>
        <position position="1"/>
    </location>
</feature>
<comment type="subcellular location">
    <subcellularLocation>
        <location evidence="1">Target cell</location>
        <location evidence="1">Target cell cytoplasm</location>
    </subcellularLocation>
</comment>
<feature type="domain" description="VENN motif-containing" evidence="5">
    <location>
        <begin position="10"/>
        <end position="32"/>
    </location>
</feature>
<comment type="caution">
    <text evidence="6">The sequence shown here is derived from an EMBL/GenBank/DDBJ whole genome shotgun (WGS) entry which is preliminary data.</text>
</comment>
<dbReference type="Proteomes" id="UP001352533">
    <property type="component" value="Unassembled WGS sequence"/>
</dbReference>
<keyword evidence="4" id="KW-0843">Virulence</keyword>
<evidence type="ECO:0000256" key="3">
    <source>
        <dbReference type="ARBA" id="ARBA00022913"/>
    </source>
</evidence>
<sequence>KANGSSEKQGGGFLSGVAGAETAKRAVENNYLYAFEAERKAELDILIQTEADPEKRKAYEAERAEIIKRD</sequence>
<dbReference type="Pfam" id="PF04829">
    <property type="entry name" value="PT-VENN"/>
    <property type="match status" value="1"/>
</dbReference>
<dbReference type="InterPro" id="IPR006914">
    <property type="entry name" value="VENN_dom"/>
</dbReference>
<evidence type="ECO:0000313" key="6">
    <source>
        <dbReference type="EMBL" id="MEE6113820.1"/>
    </source>
</evidence>
<proteinExistence type="predicted"/>
<gene>
    <name evidence="6" type="ORF">M5S25_11700</name>
</gene>
<evidence type="ECO:0000256" key="1">
    <source>
        <dbReference type="ARBA" id="ARBA00004219"/>
    </source>
</evidence>